<dbReference type="GO" id="GO:0019634">
    <property type="term" value="P:organic phosphonate metabolic process"/>
    <property type="evidence" value="ECO:0007669"/>
    <property type="project" value="InterPro"/>
</dbReference>
<dbReference type="Proteomes" id="UP000192917">
    <property type="component" value="Unassembled WGS sequence"/>
</dbReference>
<reference evidence="1 2" key="1">
    <citation type="submission" date="2017-04" db="EMBL/GenBank/DDBJ databases">
        <authorList>
            <person name="Afonso C.L."/>
            <person name="Miller P.J."/>
            <person name="Scott M.A."/>
            <person name="Spackman E."/>
            <person name="Goraichik I."/>
            <person name="Dimitrov K.M."/>
            <person name="Suarez D.L."/>
            <person name="Swayne D.E."/>
        </authorList>
    </citation>
    <scope>NUCLEOTIDE SEQUENCE [LARGE SCALE GENOMIC DNA]</scope>
    <source>
        <strain evidence="1 2">USBA 355</strain>
    </source>
</reference>
<dbReference type="Pfam" id="PF06754">
    <property type="entry name" value="PhnG"/>
    <property type="match status" value="1"/>
</dbReference>
<dbReference type="STRING" id="560819.SAMN05428998_14135"/>
<dbReference type="AlphaFoldDB" id="A0A1Y6CPZ6"/>
<keyword evidence="2" id="KW-1185">Reference proteome</keyword>
<name>A0A1Y6CPZ6_9PROT</name>
<gene>
    <name evidence="1" type="ORF">SAMN05428998_14135</name>
</gene>
<protein>
    <submittedName>
        <fullName evidence="1">Alpha-D-ribose 1-methylphosphonate 5-triphosphate synthase subunit PhnG</fullName>
    </submittedName>
</protein>
<dbReference type="GO" id="GO:0015716">
    <property type="term" value="P:organic phosphonate transport"/>
    <property type="evidence" value="ECO:0007669"/>
    <property type="project" value="InterPro"/>
</dbReference>
<accession>A0A1Y6CPZ6</accession>
<organism evidence="1 2">
    <name type="scientific">Tistlia consotensis USBA 355</name>
    <dbReference type="NCBI Taxonomy" id="560819"/>
    <lineage>
        <taxon>Bacteria</taxon>
        <taxon>Pseudomonadati</taxon>
        <taxon>Pseudomonadota</taxon>
        <taxon>Alphaproteobacteria</taxon>
        <taxon>Rhodospirillales</taxon>
        <taxon>Rhodovibrionaceae</taxon>
        <taxon>Tistlia</taxon>
    </lineage>
</organism>
<evidence type="ECO:0000313" key="1">
    <source>
        <dbReference type="EMBL" id="SMF80429.1"/>
    </source>
</evidence>
<evidence type="ECO:0000313" key="2">
    <source>
        <dbReference type="Proteomes" id="UP000192917"/>
    </source>
</evidence>
<proteinExistence type="predicted"/>
<dbReference type="EMBL" id="FWZX01000041">
    <property type="protein sequence ID" value="SMF80429.1"/>
    <property type="molecule type" value="Genomic_DNA"/>
</dbReference>
<dbReference type="RefSeq" id="WP_085126479.1">
    <property type="nucleotide sequence ID" value="NZ_FWZX01000041.1"/>
</dbReference>
<dbReference type="InterPro" id="IPR009609">
    <property type="entry name" value="Phosphonate_metab_PhnG"/>
</dbReference>
<sequence>MSDSTASSPIASSQAAPDLQQSLRRDWMSVLARAEAAELERLWQALDEPAGHRLLRRPETGLVQLRGRIGGDGAPFNVGEAPVTRCSLVVEGERVGHAYVLGRDLRHAELAALLDALLQDPARRPRLLEAVIEPLRTTQAARRRARRRAAETTRVDFFTLVRGEASK</sequence>
<dbReference type="NCBIfam" id="TIGR03293">
    <property type="entry name" value="PhnG_redo"/>
    <property type="match status" value="1"/>
</dbReference>